<feature type="region of interest" description="Disordered" evidence="1">
    <location>
        <begin position="153"/>
        <end position="221"/>
    </location>
</feature>
<feature type="compositionally biased region" description="Polar residues" evidence="1">
    <location>
        <begin position="210"/>
        <end position="221"/>
    </location>
</feature>
<feature type="compositionally biased region" description="Basic residues" evidence="1">
    <location>
        <begin position="13"/>
        <end position="27"/>
    </location>
</feature>
<feature type="compositionally biased region" description="Acidic residues" evidence="1">
    <location>
        <begin position="94"/>
        <end position="104"/>
    </location>
</feature>
<comment type="caution">
    <text evidence="2">The sequence shown here is derived from an EMBL/GenBank/DDBJ whole genome shotgun (WGS) entry which is preliminary data.</text>
</comment>
<dbReference type="EMBL" id="MU007015">
    <property type="protein sequence ID" value="KAF2434884.1"/>
    <property type="molecule type" value="Genomic_DNA"/>
</dbReference>
<feature type="compositionally biased region" description="Basic residues" evidence="1">
    <location>
        <begin position="182"/>
        <end position="192"/>
    </location>
</feature>
<proteinExistence type="predicted"/>
<accession>A0A9P4U1P8</accession>
<organism evidence="2 3">
    <name type="scientific">Tothia fuscella</name>
    <dbReference type="NCBI Taxonomy" id="1048955"/>
    <lineage>
        <taxon>Eukaryota</taxon>
        <taxon>Fungi</taxon>
        <taxon>Dikarya</taxon>
        <taxon>Ascomycota</taxon>
        <taxon>Pezizomycotina</taxon>
        <taxon>Dothideomycetes</taxon>
        <taxon>Pleosporomycetidae</taxon>
        <taxon>Venturiales</taxon>
        <taxon>Cylindrosympodiaceae</taxon>
        <taxon>Tothia</taxon>
    </lineage>
</organism>
<feature type="compositionally biased region" description="Basic and acidic residues" evidence="1">
    <location>
        <begin position="28"/>
        <end position="40"/>
    </location>
</feature>
<feature type="compositionally biased region" description="Polar residues" evidence="1">
    <location>
        <begin position="56"/>
        <end position="85"/>
    </location>
</feature>
<sequence length="221" mass="25283">MARTKSPAYKITKMPRRIVSRPKNVRNRAHDSTDETKDIDNMAALEENNVAASKPTIKQEQSSVFDSNETKQQAKRQAQCHNNTQKQHKATENEGAETNEESEEIPPWLTQKVNGEYDVVDLKRPEWAFLAAFRRAIREREIEKNKKAVEAFEVQNPLLRVTRGLRVKGPPKNSPPRPQTRPAKRTGLKSKRSSQPQTLHPLPTAPSIKSEFQQPTHHQSR</sequence>
<dbReference type="Proteomes" id="UP000800235">
    <property type="component" value="Unassembled WGS sequence"/>
</dbReference>
<keyword evidence="3" id="KW-1185">Reference proteome</keyword>
<evidence type="ECO:0000313" key="3">
    <source>
        <dbReference type="Proteomes" id="UP000800235"/>
    </source>
</evidence>
<protein>
    <submittedName>
        <fullName evidence="2">Uncharacterized protein</fullName>
    </submittedName>
</protein>
<dbReference type="AlphaFoldDB" id="A0A9P4U1P8"/>
<reference evidence="2" key="1">
    <citation type="journal article" date="2020" name="Stud. Mycol.">
        <title>101 Dothideomycetes genomes: a test case for predicting lifestyles and emergence of pathogens.</title>
        <authorList>
            <person name="Haridas S."/>
            <person name="Albert R."/>
            <person name="Binder M."/>
            <person name="Bloem J."/>
            <person name="Labutti K."/>
            <person name="Salamov A."/>
            <person name="Andreopoulos B."/>
            <person name="Baker S."/>
            <person name="Barry K."/>
            <person name="Bills G."/>
            <person name="Bluhm B."/>
            <person name="Cannon C."/>
            <person name="Castanera R."/>
            <person name="Culley D."/>
            <person name="Daum C."/>
            <person name="Ezra D."/>
            <person name="Gonzalez J."/>
            <person name="Henrissat B."/>
            <person name="Kuo A."/>
            <person name="Liang C."/>
            <person name="Lipzen A."/>
            <person name="Lutzoni F."/>
            <person name="Magnuson J."/>
            <person name="Mondo S."/>
            <person name="Nolan M."/>
            <person name="Ohm R."/>
            <person name="Pangilinan J."/>
            <person name="Park H.-J."/>
            <person name="Ramirez L."/>
            <person name="Alfaro M."/>
            <person name="Sun H."/>
            <person name="Tritt A."/>
            <person name="Yoshinaga Y."/>
            <person name="Zwiers L.-H."/>
            <person name="Turgeon B."/>
            <person name="Goodwin S."/>
            <person name="Spatafora J."/>
            <person name="Crous P."/>
            <person name="Grigoriev I."/>
        </authorList>
    </citation>
    <scope>NUCLEOTIDE SEQUENCE</scope>
    <source>
        <strain evidence="2">CBS 130266</strain>
    </source>
</reference>
<name>A0A9P4U1P8_9PEZI</name>
<feature type="region of interest" description="Disordered" evidence="1">
    <location>
        <begin position="1"/>
        <end position="113"/>
    </location>
</feature>
<evidence type="ECO:0000256" key="1">
    <source>
        <dbReference type="SAM" id="MobiDB-lite"/>
    </source>
</evidence>
<evidence type="ECO:0000313" key="2">
    <source>
        <dbReference type="EMBL" id="KAF2434884.1"/>
    </source>
</evidence>
<gene>
    <name evidence="2" type="ORF">EJ08DRAFT_437103</name>
</gene>